<dbReference type="GO" id="GO:0032259">
    <property type="term" value="P:methylation"/>
    <property type="evidence" value="ECO:0007669"/>
    <property type="project" value="UniProtKB-KW"/>
</dbReference>
<dbReference type="GO" id="GO:0008170">
    <property type="term" value="F:N-methyltransferase activity"/>
    <property type="evidence" value="ECO:0007669"/>
    <property type="project" value="InterPro"/>
</dbReference>
<dbReference type="GO" id="GO:0009307">
    <property type="term" value="P:DNA restriction-modification system"/>
    <property type="evidence" value="ECO:0007669"/>
    <property type="project" value="UniProtKB-KW"/>
</dbReference>
<evidence type="ECO:0000256" key="4">
    <source>
        <dbReference type="ARBA" id="ARBA00022747"/>
    </source>
</evidence>
<dbReference type="RefSeq" id="WP_076777086.1">
    <property type="nucleotide sequence ID" value="NZ_CP024445.1"/>
</dbReference>
<dbReference type="PRINTS" id="PR00507">
    <property type="entry name" value="N12N6MTFRASE"/>
</dbReference>
<dbReference type="SUPFAM" id="SSF116734">
    <property type="entry name" value="DNA methylase specificity domain"/>
    <property type="match status" value="1"/>
</dbReference>
<reference evidence="7" key="1">
    <citation type="submission" date="2017-10" db="EMBL/GenBank/DDBJ databases">
        <title>Complete genome sequence of Moraxella osloensis NP7 isolated from human skin.</title>
        <authorList>
            <person name="Lee K."/>
            <person name="Lim J.Y."/>
            <person name="Hwang I."/>
        </authorList>
    </citation>
    <scope>NUCLEOTIDE SEQUENCE [LARGE SCALE GENOMIC DNA]</scope>
    <source>
        <strain evidence="7">NP7</strain>
        <plasmid evidence="7">pnp7-2</plasmid>
    </source>
</reference>
<keyword evidence="2 6" id="KW-0489">Methyltransferase</keyword>
<evidence type="ECO:0000256" key="3">
    <source>
        <dbReference type="ARBA" id="ARBA00022679"/>
    </source>
</evidence>
<dbReference type="PROSITE" id="PS00092">
    <property type="entry name" value="N6_MTASE"/>
    <property type="match status" value="1"/>
</dbReference>
<dbReference type="AlphaFoldDB" id="A0A2D2LXX3"/>
<comment type="similarity">
    <text evidence="1">Belongs to the N(4)/N(6)-methyltransferase family.</text>
</comment>
<feature type="domain" description="DNA methylase adenine-specific" evidence="5">
    <location>
        <begin position="4"/>
        <end position="172"/>
    </location>
</feature>
<sequence length="355" mass="40621">MTDKFYTEDNIATLLISKVPSNFNPNIIADFAVGKGILLEKAKNKWSASKFVANDLCLESIQAIQECNLNWNCTNFNFLDYDSIINSELQLYLNRIDLILINPPFSQKDKKYKKWEGCSIEIKSGTALQFVYHSLKFLKKNGVLLAILPEGCIYSKRDEKGMSYLFEHYDVEIIKINEKAKFINATPNIFILKIINKPSKLKTYGMKNPTFTVNTNRFKIFRGKFQIHNKISAFNEHGYPLIHTTNLKNSRLTYNENELVDSSHIISGPAILIPRVGNFDKKKVCYLPQGAKVVISDCLFAIHCNSREQANLLKKKLLNNWYGLKSIYGGTGAVYTTLEKLNDFINNLCIDENKQ</sequence>
<evidence type="ECO:0000256" key="1">
    <source>
        <dbReference type="ARBA" id="ARBA00006594"/>
    </source>
</evidence>
<organism evidence="6 7">
    <name type="scientific">Faucicola osloensis</name>
    <name type="common">Moraxella osloensis</name>
    <dbReference type="NCBI Taxonomy" id="34062"/>
    <lineage>
        <taxon>Bacteria</taxon>
        <taxon>Pseudomonadati</taxon>
        <taxon>Pseudomonadota</taxon>
        <taxon>Gammaproteobacteria</taxon>
        <taxon>Moraxellales</taxon>
        <taxon>Moraxellaceae</taxon>
        <taxon>Faucicola</taxon>
    </lineage>
</organism>
<proteinExistence type="inferred from homology"/>
<dbReference type="InterPro" id="IPR003356">
    <property type="entry name" value="DNA_methylase_A-5"/>
</dbReference>
<keyword evidence="6" id="KW-0614">Plasmid</keyword>
<gene>
    <name evidence="6" type="ORF">NP7_11035</name>
</gene>
<name>A0A2D2LXX3_FAUOS</name>
<dbReference type="Gene3D" id="3.40.50.150">
    <property type="entry name" value="Vaccinia Virus protein VP39"/>
    <property type="match status" value="1"/>
</dbReference>
<dbReference type="InterPro" id="IPR002052">
    <property type="entry name" value="DNA_methylase_N6_adenine_CS"/>
</dbReference>
<evidence type="ECO:0000259" key="5">
    <source>
        <dbReference type="Pfam" id="PF02384"/>
    </source>
</evidence>
<keyword evidence="3 6" id="KW-0808">Transferase</keyword>
<keyword evidence="4" id="KW-0680">Restriction system</keyword>
<geneLocation type="plasmid" evidence="7">
    <name>pnp7-2</name>
</geneLocation>
<evidence type="ECO:0000313" key="6">
    <source>
        <dbReference type="EMBL" id="ATR79883.1"/>
    </source>
</evidence>
<dbReference type="Proteomes" id="UP000229340">
    <property type="component" value="Plasmid pNP7-2"/>
</dbReference>
<dbReference type="GO" id="GO:0003677">
    <property type="term" value="F:DNA binding"/>
    <property type="evidence" value="ECO:0007669"/>
    <property type="project" value="InterPro"/>
</dbReference>
<accession>A0A2D2LXX3</accession>
<evidence type="ECO:0000256" key="2">
    <source>
        <dbReference type="ARBA" id="ARBA00022603"/>
    </source>
</evidence>
<dbReference type="SUPFAM" id="SSF53335">
    <property type="entry name" value="S-adenosyl-L-methionine-dependent methyltransferases"/>
    <property type="match status" value="1"/>
</dbReference>
<dbReference type="InterPro" id="IPR029063">
    <property type="entry name" value="SAM-dependent_MTases_sf"/>
</dbReference>
<evidence type="ECO:0000313" key="7">
    <source>
        <dbReference type="Proteomes" id="UP000229340"/>
    </source>
</evidence>
<protein>
    <submittedName>
        <fullName evidence="6">SAM-dependent DNA methyltransferase</fullName>
    </submittedName>
</protein>
<dbReference type="EMBL" id="CP024445">
    <property type="protein sequence ID" value="ATR79883.1"/>
    <property type="molecule type" value="Genomic_DNA"/>
</dbReference>
<dbReference type="Pfam" id="PF02384">
    <property type="entry name" value="N6_Mtase"/>
    <property type="match status" value="1"/>
</dbReference>